<dbReference type="EMBL" id="BQNB010011222">
    <property type="protein sequence ID" value="GJS87738.1"/>
    <property type="molecule type" value="Genomic_DNA"/>
</dbReference>
<dbReference type="Gene3D" id="4.10.60.10">
    <property type="entry name" value="Zinc finger, CCHC-type"/>
    <property type="match status" value="1"/>
</dbReference>
<dbReference type="GO" id="GO:0003964">
    <property type="term" value="F:RNA-directed DNA polymerase activity"/>
    <property type="evidence" value="ECO:0007669"/>
    <property type="project" value="UniProtKB-KW"/>
</dbReference>
<evidence type="ECO:0000259" key="3">
    <source>
        <dbReference type="PROSITE" id="PS50158"/>
    </source>
</evidence>
<evidence type="ECO:0000313" key="4">
    <source>
        <dbReference type="EMBL" id="GJS87738.1"/>
    </source>
</evidence>
<organism evidence="4 5">
    <name type="scientific">Tanacetum coccineum</name>
    <dbReference type="NCBI Taxonomy" id="301880"/>
    <lineage>
        <taxon>Eukaryota</taxon>
        <taxon>Viridiplantae</taxon>
        <taxon>Streptophyta</taxon>
        <taxon>Embryophyta</taxon>
        <taxon>Tracheophyta</taxon>
        <taxon>Spermatophyta</taxon>
        <taxon>Magnoliopsida</taxon>
        <taxon>eudicotyledons</taxon>
        <taxon>Gunneridae</taxon>
        <taxon>Pentapetalae</taxon>
        <taxon>asterids</taxon>
        <taxon>campanulids</taxon>
        <taxon>Asterales</taxon>
        <taxon>Asteraceae</taxon>
        <taxon>Asteroideae</taxon>
        <taxon>Anthemideae</taxon>
        <taxon>Anthemidinae</taxon>
        <taxon>Tanacetum</taxon>
    </lineage>
</organism>
<feature type="compositionally biased region" description="Pro residues" evidence="2">
    <location>
        <begin position="94"/>
        <end position="110"/>
    </location>
</feature>
<dbReference type="InterPro" id="IPR001878">
    <property type="entry name" value="Znf_CCHC"/>
</dbReference>
<reference evidence="4" key="2">
    <citation type="submission" date="2022-01" db="EMBL/GenBank/DDBJ databases">
        <authorList>
            <person name="Yamashiro T."/>
            <person name="Shiraishi A."/>
            <person name="Satake H."/>
            <person name="Nakayama K."/>
        </authorList>
    </citation>
    <scope>NUCLEOTIDE SEQUENCE</scope>
</reference>
<keyword evidence="4" id="KW-0695">RNA-directed DNA polymerase</keyword>
<evidence type="ECO:0000313" key="5">
    <source>
        <dbReference type="Proteomes" id="UP001151760"/>
    </source>
</evidence>
<feature type="domain" description="CCHC-type" evidence="3">
    <location>
        <begin position="321"/>
        <end position="334"/>
    </location>
</feature>
<dbReference type="SMART" id="SM00343">
    <property type="entry name" value="ZnF_C2HC"/>
    <property type="match status" value="2"/>
</dbReference>
<feature type="region of interest" description="Disordered" evidence="2">
    <location>
        <begin position="253"/>
        <end position="297"/>
    </location>
</feature>
<dbReference type="PROSITE" id="PS50158">
    <property type="entry name" value="ZF_CCHC"/>
    <property type="match status" value="1"/>
</dbReference>
<name>A0ABQ4ZFQ3_9ASTR</name>
<reference evidence="4" key="1">
    <citation type="journal article" date="2022" name="Int. J. Mol. Sci.">
        <title>Draft Genome of Tanacetum Coccineum: Genomic Comparison of Closely Related Tanacetum-Family Plants.</title>
        <authorList>
            <person name="Yamashiro T."/>
            <person name="Shiraishi A."/>
            <person name="Nakayama K."/>
            <person name="Satake H."/>
        </authorList>
    </citation>
    <scope>NUCLEOTIDE SEQUENCE</scope>
</reference>
<keyword evidence="1" id="KW-0479">Metal-binding</keyword>
<comment type="caution">
    <text evidence="4">The sequence shown here is derived from an EMBL/GenBank/DDBJ whole genome shotgun (WGS) entry which is preliminary data.</text>
</comment>
<sequence>MTPPRPFVTPRAGVLIPFIILFDPDDETAESLHTQTASTLVVHPPPTRPLSTSSAIVLRPGQEIPFPSSFSPPHYFCHHHLVRDLDRLHHHHQSPPPLSVLPPPSIVPPPSSTLLPPPPEHVESVADDIETMHARLIYAEQETLRAVYAEQEVRELQDFRTGDGVRTQRAMMTKQVVEALCARAEAIEQRAEALHISLGAAQIDITNLMESRRADRLEMTELRSRAQNIEASIWEIKRHLGLSFTEIEQVERQEDKVTENASNQKKWEGDHGGSSSQKQNKGHKVIGEHTAGPSSKRVYAGNLPHYNRCKLHHTRPCIIQCNSCKKVGHLTRDCWTSISVTTQKPQLTKQKMKATCYEYGILGHYKSVCPKWKSQNQVNKHGRGKAREDSSVMAYYINA</sequence>
<keyword evidence="4" id="KW-0808">Transferase</keyword>
<accession>A0ABQ4ZFQ3</accession>
<keyword evidence="1" id="KW-0863">Zinc-finger</keyword>
<dbReference type="Proteomes" id="UP001151760">
    <property type="component" value="Unassembled WGS sequence"/>
</dbReference>
<keyword evidence="5" id="KW-1185">Reference proteome</keyword>
<keyword evidence="1" id="KW-0862">Zinc</keyword>
<proteinExistence type="predicted"/>
<evidence type="ECO:0000256" key="2">
    <source>
        <dbReference type="SAM" id="MobiDB-lite"/>
    </source>
</evidence>
<protein>
    <submittedName>
        <fullName evidence="4">Reverse transcriptase domain-containing protein</fullName>
    </submittedName>
</protein>
<keyword evidence="4" id="KW-0548">Nucleotidyltransferase</keyword>
<feature type="region of interest" description="Disordered" evidence="2">
    <location>
        <begin position="88"/>
        <end position="110"/>
    </location>
</feature>
<gene>
    <name evidence="4" type="ORF">Tco_0770374</name>
</gene>
<evidence type="ECO:0000256" key="1">
    <source>
        <dbReference type="PROSITE-ProRule" id="PRU00047"/>
    </source>
</evidence>